<evidence type="ECO:0000313" key="2">
    <source>
        <dbReference type="EMBL" id="KAF5175378.1"/>
    </source>
</evidence>
<sequence length="154" mass="17179">MSVESWIPPPPGWIKINFVATFHSYRQQGAIAVVASRDHEGRILGAEGLKIRDQDAFEAKFRGAEQALQFALKSSFIDAVIEGDNSTVIKTVKGASEPTMMTRGVSESCRLLMIQFISVICRATKREDNYVAHRLAAEIWDRGSFNVNVLSKDY</sequence>
<dbReference type="Proteomes" id="UP000554482">
    <property type="component" value="Unassembled WGS sequence"/>
</dbReference>
<comment type="caution">
    <text evidence="2">The sequence shown here is derived from an EMBL/GenBank/DDBJ whole genome shotgun (WGS) entry which is preliminary data.</text>
</comment>
<dbReference type="OrthoDB" id="1906820at2759"/>
<feature type="non-terminal residue" evidence="2">
    <location>
        <position position="154"/>
    </location>
</feature>
<dbReference type="Gene3D" id="3.30.420.10">
    <property type="entry name" value="Ribonuclease H-like superfamily/Ribonuclease H"/>
    <property type="match status" value="1"/>
</dbReference>
<dbReference type="AlphaFoldDB" id="A0A7J6USB2"/>
<protein>
    <recommendedName>
        <fullName evidence="1">RNase H type-1 domain-containing protein</fullName>
    </recommendedName>
</protein>
<dbReference type="InterPro" id="IPR002156">
    <property type="entry name" value="RNaseH_domain"/>
</dbReference>
<dbReference type="PANTHER" id="PTHR47723">
    <property type="entry name" value="OS05G0353850 PROTEIN"/>
    <property type="match status" value="1"/>
</dbReference>
<dbReference type="GO" id="GO:0003676">
    <property type="term" value="F:nucleic acid binding"/>
    <property type="evidence" value="ECO:0007669"/>
    <property type="project" value="InterPro"/>
</dbReference>
<dbReference type="InterPro" id="IPR053151">
    <property type="entry name" value="RNase_H-like"/>
</dbReference>
<dbReference type="SUPFAM" id="SSF53098">
    <property type="entry name" value="Ribonuclease H-like"/>
    <property type="match status" value="1"/>
</dbReference>
<dbReference type="InterPro" id="IPR012337">
    <property type="entry name" value="RNaseH-like_sf"/>
</dbReference>
<feature type="domain" description="RNase H type-1" evidence="1">
    <location>
        <begin position="17"/>
        <end position="137"/>
    </location>
</feature>
<reference evidence="2 3" key="1">
    <citation type="submission" date="2020-06" db="EMBL/GenBank/DDBJ databases">
        <title>Transcriptomic and genomic resources for Thalictrum thalictroides and T. hernandezii: Facilitating candidate gene discovery in an emerging model plant lineage.</title>
        <authorList>
            <person name="Arias T."/>
            <person name="Riano-Pachon D.M."/>
            <person name="Di Stilio V.S."/>
        </authorList>
    </citation>
    <scope>NUCLEOTIDE SEQUENCE [LARGE SCALE GENOMIC DNA]</scope>
    <source>
        <strain evidence="3">cv. WT478/WT964</strain>
        <tissue evidence="2">Leaves</tissue>
    </source>
</reference>
<evidence type="ECO:0000313" key="3">
    <source>
        <dbReference type="Proteomes" id="UP000554482"/>
    </source>
</evidence>
<evidence type="ECO:0000259" key="1">
    <source>
        <dbReference type="Pfam" id="PF13456"/>
    </source>
</evidence>
<dbReference type="InterPro" id="IPR036397">
    <property type="entry name" value="RNaseH_sf"/>
</dbReference>
<dbReference type="InterPro" id="IPR044730">
    <property type="entry name" value="RNase_H-like_dom_plant"/>
</dbReference>
<dbReference type="PANTHER" id="PTHR47723:SF19">
    <property type="entry name" value="POLYNUCLEOTIDYL TRANSFERASE, RIBONUCLEASE H-LIKE SUPERFAMILY PROTEIN"/>
    <property type="match status" value="1"/>
</dbReference>
<name>A0A7J6USB2_THATH</name>
<proteinExistence type="predicted"/>
<keyword evidence="3" id="KW-1185">Reference proteome</keyword>
<dbReference type="GO" id="GO:0004523">
    <property type="term" value="F:RNA-DNA hybrid ribonuclease activity"/>
    <property type="evidence" value="ECO:0007669"/>
    <property type="project" value="InterPro"/>
</dbReference>
<gene>
    <name evidence="2" type="ORF">FRX31_035035</name>
</gene>
<dbReference type="Pfam" id="PF13456">
    <property type="entry name" value="RVT_3"/>
    <property type="match status" value="1"/>
</dbReference>
<organism evidence="2 3">
    <name type="scientific">Thalictrum thalictroides</name>
    <name type="common">Rue-anemone</name>
    <name type="synonym">Anemone thalictroides</name>
    <dbReference type="NCBI Taxonomy" id="46969"/>
    <lineage>
        <taxon>Eukaryota</taxon>
        <taxon>Viridiplantae</taxon>
        <taxon>Streptophyta</taxon>
        <taxon>Embryophyta</taxon>
        <taxon>Tracheophyta</taxon>
        <taxon>Spermatophyta</taxon>
        <taxon>Magnoliopsida</taxon>
        <taxon>Ranunculales</taxon>
        <taxon>Ranunculaceae</taxon>
        <taxon>Thalictroideae</taxon>
        <taxon>Thalictrum</taxon>
    </lineage>
</organism>
<dbReference type="CDD" id="cd06222">
    <property type="entry name" value="RNase_H_like"/>
    <property type="match status" value="1"/>
</dbReference>
<accession>A0A7J6USB2</accession>
<dbReference type="EMBL" id="JABWDY010044142">
    <property type="protein sequence ID" value="KAF5175378.1"/>
    <property type="molecule type" value="Genomic_DNA"/>
</dbReference>